<keyword evidence="4" id="KW-1185">Reference proteome</keyword>
<dbReference type="EMBL" id="FOOX01000011">
    <property type="protein sequence ID" value="SFG90560.1"/>
    <property type="molecule type" value="Genomic_DNA"/>
</dbReference>
<evidence type="ECO:0000313" key="4">
    <source>
        <dbReference type="Proteomes" id="UP000199337"/>
    </source>
</evidence>
<accession>A0A1I2VN45</accession>
<sequence length="74" mass="8530">MLNIFVENEIRLDQFLKWSRTVSTGGQSKYLILNNKVKVNGVLENHRSRKLKHGDKVEIENMGSFRVVANREGS</sequence>
<gene>
    <name evidence="3" type="ORF">SAMN05660649_03118</name>
</gene>
<reference evidence="4" key="1">
    <citation type="submission" date="2016-10" db="EMBL/GenBank/DDBJ databases">
        <authorList>
            <person name="Varghese N."/>
            <person name="Submissions S."/>
        </authorList>
    </citation>
    <scope>NUCLEOTIDE SEQUENCE [LARGE SCALE GENOMIC DNA]</scope>
    <source>
        <strain evidence="4">DSM 17038</strain>
    </source>
</reference>
<dbReference type="Gene3D" id="3.10.290.10">
    <property type="entry name" value="RNA-binding S4 domain"/>
    <property type="match status" value="1"/>
</dbReference>
<dbReference type="CDD" id="cd00165">
    <property type="entry name" value="S4"/>
    <property type="match status" value="1"/>
</dbReference>
<evidence type="ECO:0000256" key="1">
    <source>
        <dbReference type="PROSITE-ProRule" id="PRU00182"/>
    </source>
</evidence>
<evidence type="ECO:0000313" key="3">
    <source>
        <dbReference type="EMBL" id="SFG90560.1"/>
    </source>
</evidence>
<dbReference type="STRING" id="341036.SAMN05660649_03118"/>
<protein>
    <submittedName>
        <fullName evidence="3">Ribosome-associated protein</fullName>
    </submittedName>
</protein>
<organism evidence="3 4">
    <name type="scientific">Desulfotruncus arcticus DSM 17038</name>
    <dbReference type="NCBI Taxonomy" id="1121424"/>
    <lineage>
        <taxon>Bacteria</taxon>
        <taxon>Bacillati</taxon>
        <taxon>Bacillota</taxon>
        <taxon>Clostridia</taxon>
        <taxon>Eubacteriales</taxon>
        <taxon>Desulfallaceae</taxon>
        <taxon>Desulfotruncus</taxon>
    </lineage>
</organism>
<dbReference type="InterPro" id="IPR002942">
    <property type="entry name" value="S4_RNA-bd"/>
</dbReference>
<feature type="domain" description="RNA-binding S4" evidence="2">
    <location>
        <begin position="10"/>
        <end position="72"/>
    </location>
</feature>
<dbReference type="Proteomes" id="UP000199337">
    <property type="component" value="Unassembled WGS sequence"/>
</dbReference>
<proteinExistence type="predicted"/>
<dbReference type="SMART" id="SM00363">
    <property type="entry name" value="S4"/>
    <property type="match status" value="1"/>
</dbReference>
<name>A0A1I2VN45_9FIRM</name>
<dbReference type="SUPFAM" id="SSF55174">
    <property type="entry name" value="Alpha-L RNA-binding motif"/>
    <property type="match status" value="1"/>
</dbReference>
<dbReference type="InterPro" id="IPR036986">
    <property type="entry name" value="S4_RNA-bd_sf"/>
</dbReference>
<keyword evidence="1" id="KW-0694">RNA-binding</keyword>
<dbReference type="Pfam" id="PF13275">
    <property type="entry name" value="S4_2"/>
    <property type="match status" value="1"/>
</dbReference>
<dbReference type="AlphaFoldDB" id="A0A1I2VN45"/>
<dbReference type="OrthoDB" id="9811532at2"/>
<dbReference type="GO" id="GO:0003723">
    <property type="term" value="F:RNA binding"/>
    <property type="evidence" value="ECO:0007669"/>
    <property type="project" value="UniProtKB-KW"/>
</dbReference>
<dbReference type="PROSITE" id="PS50889">
    <property type="entry name" value="S4"/>
    <property type="match status" value="1"/>
</dbReference>
<evidence type="ECO:0000259" key="2">
    <source>
        <dbReference type="SMART" id="SM00363"/>
    </source>
</evidence>